<keyword evidence="2" id="KW-1185">Reference proteome</keyword>
<gene>
    <name evidence="1" type="ORF">FIBSPDRAFT_1053977</name>
</gene>
<accession>A0A167W3B6</accession>
<dbReference type="EMBL" id="KV417826">
    <property type="protein sequence ID" value="KZP05648.1"/>
    <property type="molecule type" value="Genomic_DNA"/>
</dbReference>
<sequence length="152" mass="16642">MSDAIEVAATPIMDLQSVLDMTVAEYLTTSLHRDLGALSAAPALSEHSILPRPPPILIAQYIKNSKNEQQVVMLRSKVESLKEPDVLKNLCSSLNVSEGSNTKFKVSLSFLESEGGVSIDAGSWEEFLPYVTKLWLVDVDIVQASLSYDDDD</sequence>
<proteinExistence type="predicted"/>
<name>A0A167W3B6_9AGAM</name>
<reference evidence="1 2" key="1">
    <citation type="journal article" date="2016" name="Mol. Biol. Evol.">
        <title>Comparative Genomics of Early-Diverging Mushroom-Forming Fungi Provides Insights into the Origins of Lignocellulose Decay Capabilities.</title>
        <authorList>
            <person name="Nagy L.G."/>
            <person name="Riley R."/>
            <person name="Tritt A."/>
            <person name="Adam C."/>
            <person name="Daum C."/>
            <person name="Floudas D."/>
            <person name="Sun H."/>
            <person name="Yadav J.S."/>
            <person name="Pangilinan J."/>
            <person name="Larsson K.H."/>
            <person name="Matsuura K."/>
            <person name="Barry K."/>
            <person name="Labutti K."/>
            <person name="Kuo R."/>
            <person name="Ohm R.A."/>
            <person name="Bhattacharya S.S."/>
            <person name="Shirouzu T."/>
            <person name="Yoshinaga Y."/>
            <person name="Martin F.M."/>
            <person name="Grigoriev I.V."/>
            <person name="Hibbett D.S."/>
        </authorList>
    </citation>
    <scope>NUCLEOTIDE SEQUENCE [LARGE SCALE GENOMIC DNA]</scope>
    <source>
        <strain evidence="1 2">CBS 109695</strain>
    </source>
</reference>
<protein>
    <submittedName>
        <fullName evidence="1">Uncharacterized protein</fullName>
    </submittedName>
</protein>
<organism evidence="1 2">
    <name type="scientific">Athelia psychrophila</name>
    <dbReference type="NCBI Taxonomy" id="1759441"/>
    <lineage>
        <taxon>Eukaryota</taxon>
        <taxon>Fungi</taxon>
        <taxon>Dikarya</taxon>
        <taxon>Basidiomycota</taxon>
        <taxon>Agaricomycotina</taxon>
        <taxon>Agaricomycetes</taxon>
        <taxon>Agaricomycetidae</taxon>
        <taxon>Atheliales</taxon>
        <taxon>Atheliaceae</taxon>
        <taxon>Athelia</taxon>
    </lineage>
</organism>
<evidence type="ECO:0000313" key="1">
    <source>
        <dbReference type="EMBL" id="KZP05648.1"/>
    </source>
</evidence>
<feature type="non-terminal residue" evidence="1">
    <location>
        <position position="1"/>
    </location>
</feature>
<dbReference type="AlphaFoldDB" id="A0A167W3B6"/>
<evidence type="ECO:0000313" key="2">
    <source>
        <dbReference type="Proteomes" id="UP000076532"/>
    </source>
</evidence>
<dbReference type="Proteomes" id="UP000076532">
    <property type="component" value="Unassembled WGS sequence"/>
</dbReference>